<evidence type="ECO:0000256" key="1">
    <source>
        <dbReference type="SAM" id="MobiDB-lite"/>
    </source>
</evidence>
<dbReference type="Pfam" id="PF04851">
    <property type="entry name" value="ResIII"/>
    <property type="match status" value="1"/>
</dbReference>
<dbReference type="Gene3D" id="3.40.50.300">
    <property type="entry name" value="P-loop containing nucleotide triphosphate hydrolases"/>
    <property type="match status" value="2"/>
</dbReference>
<dbReference type="InterPro" id="IPR027417">
    <property type="entry name" value="P-loop_NTPase"/>
</dbReference>
<proteinExistence type="predicted"/>
<feature type="compositionally biased region" description="Basic and acidic residues" evidence="1">
    <location>
        <begin position="1485"/>
        <end position="1495"/>
    </location>
</feature>
<dbReference type="GO" id="GO:0016787">
    <property type="term" value="F:hydrolase activity"/>
    <property type="evidence" value="ECO:0007669"/>
    <property type="project" value="InterPro"/>
</dbReference>
<dbReference type="PANTHER" id="PTHR46564:SF1">
    <property type="entry name" value="TRANSPOSASE"/>
    <property type="match status" value="1"/>
</dbReference>
<dbReference type="PANTHER" id="PTHR46564">
    <property type="entry name" value="TRANSPOSASE"/>
    <property type="match status" value="1"/>
</dbReference>
<dbReference type="InterPro" id="IPR001650">
    <property type="entry name" value="Helicase_C-like"/>
</dbReference>
<gene>
    <name evidence="3" type="ORF">F442_16084</name>
</gene>
<dbReference type="EMBL" id="ANIY01003405">
    <property type="protein sequence ID" value="ETP35848.1"/>
    <property type="molecule type" value="Genomic_DNA"/>
</dbReference>
<evidence type="ECO:0000313" key="3">
    <source>
        <dbReference type="EMBL" id="ETP35848.1"/>
    </source>
</evidence>
<dbReference type="InterPro" id="IPR014001">
    <property type="entry name" value="Helicase_ATP-bd"/>
</dbReference>
<dbReference type="CDD" id="cd18785">
    <property type="entry name" value="SF2_C"/>
    <property type="match status" value="1"/>
</dbReference>
<dbReference type="InterPro" id="IPR006935">
    <property type="entry name" value="Helicase/UvrB_N"/>
</dbReference>
<name>W2YMG7_PHYNI</name>
<evidence type="ECO:0000313" key="4">
    <source>
        <dbReference type="Proteomes" id="UP000018948"/>
    </source>
</evidence>
<dbReference type="Pfam" id="PF00271">
    <property type="entry name" value="Helicase_C"/>
    <property type="match status" value="1"/>
</dbReference>
<dbReference type="SMART" id="SM00487">
    <property type="entry name" value="DEXDc"/>
    <property type="match status" value="1"/>
</dbReference>
<dbReference type="Gene3D" id="3.30.420.10">
    <property type="entry name" value="Ribonuclease H-like superfamily/Ribonuclease H"/>
    <property type="match status" value="1"/>
</dbReference>
<accession>W2YMG7</accession>
<dbReference type="GO" id="GO:0005524">
    <property type="term" value="F:ATP binding"/>
    <property type="evidence" value="ECO:0007669"/>
    <property type="project" value="InterPro"/>
</dbReference>
<feature type="region of interest" description="Disordered" evidence="1">
    <location>
        <begin position="1475"/>
        <end position="1510"/>
    </location>
</feature>
<reference evidence="3 4" key="1">
    <citation type="submission" date="2013-11" db="EMBL/GenBank/DDBJ databases">
        <title>The Genome Sequence of Phytophthora parasitica P10297.</title>
        <authorList>
            <consortium name="The Broad Institute Genomics Platform"/>
            <person name="Russ C."/>
            <person name="Tyler B."/>
            <person name="Panabieres F."/>
            <person name="Shan W."/>
            <person name="Tripathy S."/>
            <person name="Grunwald N."/>
            <person name="Machado M."/>
            <person name="Johnson C.S."/>
            <person name="Walker B."/>
            <person name="Young S.K."/>
            <person name="Zeng Q."/>
            <person name="Gargeya S."/>
            <person name="Fitzgerald M."/>
            <person name="Haas B."/>
            <person name="Abouelleil A."/>
            <person name="Allen A.W."/>
            <person name="Alvarado L."/>
            <person name="Arachchi H.M."/>
            <person name="Berlin A.M."/>
            <person name="Chapman S.B."/>
            <person name="Gainer-Dewar J."/>
            <person name="Goldberg J."/>
            <person name="Griggs A."/>
            <person name="Gujja S."/>
            <person name="Hansen M."/>
            <person name="Howarth C."/>
            <person name="Imamovic A."/>
            <person name="Ireland A."/>
            <person name="Larimer J."/>
            <person name="McCowan C."/>
            <person name="Murphy C."/>
            <person name="Pearson M."/>
            <person name="Poon T.W."/>
            <person name="Priest M."/>
            <person name="Roberts A."/>
            <person name="Saif S."/>
            <person name="Shea T."/>
            <person name="Sisk P."/>
            <person name="Sykes S."/>
            <person name="Wortman J."/>
            <person name="Nusbaum C."/>
            <person name="Birren B."/>
        </authorList>
    </citation>
    <scope>NUCLEOTIDE SEQUENCE [LARGE SCALE GENOMIC DNA]</scope>
    <source>
        <strain evidence="3 4">P10297</strain>
    </source>
</reference>
<dbReference type="InterPro" id="IPR038717">
    <property type="entry name" value="Tc1-like_DDE_dom"/>
</dbReference>
<dbReference type="InterPro" id="IPR036397">
    <property type="entry name" value="RNaseH_sf"/>
</dbReference>
<dbReference type="SUPFAM" id="SSF46689">
    <property type="entry name" value="Homeodomain-like"/>
    <property type="match status" value="1"/>
</dbReference>
<sequence length="1510" mass="171358">MDKTFEVYSAVNSPDVTANLIHESDRLQLNTYQAFVRSAMSPRSDFRSLLLVHMTGTGKTVTALATATEYIRQYQPRAENSAVSSVIVLGYTKDIFKKELVNHPEFMFVSREEAKELREMEAQSGRSLAVKERFELLRKRYQRRIINREHIGAYQFYGFRQFANMVFNNEDLAALMKEQQKSNMEDVDSMLLHAWIRDGKVRVNTSFIAGLRRSLFICDEVHNLYRNGSLNTYGMAICLVFEHFFETLPANHADHGAVRSLLLSATPLTASALEIVPIAQLLTGDKLAATELFESVLGVEQLTPEGAAKVRQVVSGKISYVMDDNPAEYAAVSFAGEEIPGVRFARFVRCIPTGHQLSYLEHWADRGGSDEEYGNNMAKDIAFPGVPIRPHGVLYSQHLAALRELPEPLRLTIDSSSSSRGLYESQMLALPMLRQYSCKKATLVELCTALEGKVIVYHPQVQGSGVNLISSLLVANGFVLHGEHPNRKSKCAKCHAAKGGEKAHASDHDFVPMPDNDGGKHLKIVLGSKAMSEGHSLMACRHVIVAHEPGSISEMVQIIGRAVRKQSHERLPAAQRTVTVHVVTTSVQTAERHLPDAVLQSTSANEELSYKLKMMQYEQIRRVEQIMHDSAVDYLVNFRFKQRETPPLLGEEFPLDLPRFERYERALTAVYSDLRNGVAPVGIHSNRFNVFYFESEVRLVMMIIKRIVLDFQPVISIAQLDELVREPPFYVEYNTRLISSDAIAVAVHKLAYKRSQQRLKMPDRSTPLADVMFDQSPVLVDAAGVEYRIVYVGPPLGRDAFLAKRTLISVLRGDDAMVDAFRHVLPSAPSTTIDLHALAAGWESTLDIAEVVAEFSDRWKQGDVVGAVNKLPMKTQAKLVEWAIESAVSKEKEKVDDGNGDLVRFLLGDYYSGKRLVFSVADLTHTRLAKQYARFNKGRTAKMPIGHSIGLFHVYQPADGRWLELRTVGQDDDQAAIEHPYGFFIYEERKGLLVVTKIRVEDDPKAKGIQMAFLPKTSLERVAKKLDVAIQPSENKADIVRRLEQAAWVVQKKLYYHFESNLQFSGRLSKSNTNQQTDLIGQNIFITASRAELAGGGGKLPLPLAQVCVHSLQILRQYNVLQLVCATDFFARHLLFFSNTMEEAVTRQHAHPNTVFHCLYGFYCLGYSRAQLAHIYHKTVKTIGNWIHVYERTGTYQRVDSRATRKFTVAHRKWLCDFYAEHPLAYLDEARDAFVRAYQVSISVSTVWQIIHDGGLTRKVLERRAMHIKEQDVFRFVDELSHINWFHSNIIFLDEVSFDNRGMIRKQGYSLRGQKVAIRGDFQRKPRVSILAFLGVTGIIDYYNTEGTFDRVQFFQCCRDFAYSARGHVRQYPGSNSVWILDGASIHRDPEIIHFLRSAGIIPIFLPAYRPFFNPIEFMFGFIKRSFQRHYSESSSNDLLPFVVETFERHVGFDMTKVFQHCGWKSQCYFDPTGPLSREPQQSARTDHSETRQNEETEILGFTTREVEEL</sequence>
<comment type="caution">
    <text evidence="3">The sequence shown here is derived from an EMBL/GenBank/DDBJ whole genome shotgun (WGS) entry which is preliminary data.</text>
</comment>
<protein>
    <recommendedName>
        <fullName evidence="2">Helicase ATP-binding domain-containing protein</fullName>
    </recommendedName>
</protein>
<evidence type="ECO:0000259" key="2">
    <source>
        <dbReference type="SMART" id="SM00487"/>
    </source>
</evidence>
<dbReference type="Pfam" id="PF13358">
    <property type="entry name" value="DDE_3"/>
    <property type="match status" value="1"/>
</dbReference>
<feature type="domain" description="Helicase ATP-binding" evidence="2">
    <location>
        <begin position="25"/>
        <end position="302"/>
    </location>
</feature>
<dbReference type="SUPFAM" id="SSF52540">
    <property type="entry name" value="P-loop containing nucleoside triphosphate hydrolases"/>
    <property type="match status" value="1"/>
</dbReference>
<dbReference type="Proteomes" id="UP000018948">
    <property type="component" value="Unassembled WGS sequence"/>
</dbReference>
<dbReference type="InterPro" id="IPR009057">
    <property type="entry name" value="Homeodomain-like_sf"/>
</dbReference>
<organism evidence="3 4">
    <name type="scientific">Phytophthora nicotianae P10297</name>
    <dbReference type="NCBI Taxonomy" id="1317064"/>
    <lineage>
        <taxon>Eukaryota</taxon>
        <taxon>Sar</taxon>
        <taxon>Stramenopiles</taxon>
        <taxon>Oomycota</taxon>
        <taxon>Peronosporomycetes</taxon>
        <taxon>Peronosporales</taxon>
        <taxon>Peronosporaceae</taxon>
        <taxon>Phytophthora</taxon>
    </lineage>
</organism>
<dbReference type="OrthoDB" id="79420at2759"/>
<dbReference type="GO" id="GO:0003677">
    <property type="term" value="F:DNA binding"/>
    <property type="evidence" value="ECO:0007669"/>
    <property type="project" value="InterPro"/>
</dbReference>